<reference evidence="2 3" key="1">
    <citation type="submission" date="2019-03" db="EMBL/GenBank/DDBJ databases">
        <title>Genomic Encyclopedia of Archaeal and Bacterial Type Strains, Phase II (KMG-II): from individual species to whole genera.</title>
        <authorList>
            <person name="Goeker M."/>
        </authorList>
    </citation>
    <scope>NUCLEOTIDE SEQUENCE [LARGE SCALE GENOMIC DNA]</scope>
    <source>
        <strain evidence="2 3">RL-C</strain>
    </source>
</reference>
<protein>
    <submittedName>
        <fullName evidence="2">Putative Fe-Mo cluster-binding NifX family protein</fullName>
    </submittedName>
</protein>
<dbReference type="Gene3D" id="3.30.420.130">
    <property type="entry name" value="Dinitrogenase iron-molybdenum cofactor biosynthesis domain"/>
    <property type="match status" value="1"/>
</dbReference>
<dbReference type="InterPro" id="IPR003731">
    <property type="entry name" value="Di-Nase_FeMo-co_biosynth"/>
</dbReference>
<dbReference type="RefSeq" id="WP_131838632.1">
    <property type="nucleotide sequence ID" value="NZ_SLWB01000004.1"/>
</dbReference>
<sequence length="108" mass="11704">MVLGMATSQNSVSAPIDMHFGRCSWFCVYDTGTGEVGFVKNTFTSSNDSAGVQVVEMLEKLGVTVVVAGRFGNRVVDMLKGKGIQLIVVSKEKSVEDIINRTKQSKEL</sequence>
<dbReference type="AlphaFoldDB" id="A0A4R2EZC3"/>
<dbReference type="PANTHER" id="PTHR42983">
    <property type="entry name" value="DINITROGENASE IRON-MOLYBDENUM COFACTOR PROTEIN-RELATED"/>
    <property type="match status" value="1"/>
</dbReference>
<dbReference type="EMBL" id="SLWB01000004">
    <property type="protein sequence ID" value="TCN70069.1"/>
    <property type="molecule type" value="Genomic_DNA"/>
</dbReference>
<dbReference type="InterPro" id="IPR036105">
    <property type="entry name" value="DiNase_FeMo-co_biosyn_sf"/>
</dbReference>
<accession>A0A4R2EZC3</accession>
<dbReference type="OrthoDB" id="9807451at2"/>
<evidence type="ECO:0000313" key="3">
    <source>
        <dbReference type="Proteomes" id="UP000294830"/>
    </source>
</evidence>
<dbReference type="Proteomes" id="UP000294830">
    <property type="component" value="Unassembled WGS sequence"/>
</dbReference>
<organism evidence="2 3">
    <name type="scientific">Acetobacteroides hydrogenigenes</name>
    <dbReference type="NCBI Taxonomy" id="979970"/>
    <lineage>
        <taxon>Bacteria</taxon>
        <taxon>Pseudomonadati</taxon>
        <taxon>Bacteroidota</taxon>
        <taxon>Bacteroidia</taxon>
        <taxon>Bacteroidales</taxon>
        <taxon>Rikenellaceae</taxon>
        <taxon>Acetobacteroides</taxon>
    </lineage>
</organism>
<evidence type="ECO:0000259" key="1">
    <source>
        <dbReference type="Pfam" id="PF02579"/>
    </source>
</evidence>
<proteinExistence type="predicted"/>
<dbReference type="PANTHER" id="PTHR42983:SF1">
    <property type="entry name" value="IRON-MOLYBDENUM PROTEIN"/>
    <property type="match status" value="1"/>
</dbReference>
<keyword evidence="3" id="KW-1185">Reference proteome</keyword>
<name>A0A4R2EZC3_9BACT</name>
<comment type="caution">
    <text evidence="2">The sequence shown here is derived from an EMBL/GenBank/DDBJ whole genome shotgun (WGS) entry which is preliminary data.</text>
</comment>
<feature type="domain" description="Dinitrogenase iron-molybdenum cofactor biosynthesis" evidence="1">
    <location>
        <begin position="15"/>
        <end position="102"/>
    </location>
</feature>
<gene>
    <name evidence="2" type="ORF">CLV25_10420</name>
</gene>
<dbReference type="Pfam" id="PF02579">
    <property type="entry name" value="Nitro_FeMo-Co"/>
    <property type="match status" value="1"/>
</dbReference>
<evidence type="ECO:0000313" key="2">
    <source>
        <dbReference type="EMBL" id="TCN70069.1"/>
    </source>
</evidence>
<dbReference type="SUPFAM" id="SSF53146">
    <property type="entry name" value="Nitrogenase accessory factor-like"/>
    <property type="match status" value="1"/>
</dbReference>